<keyword evidence="4" id="KW-0645">Protease</keyword>
<proteinExistence type="inferred from homology"/>
<evidence type="ECO:0000259" key="11">
    <source>
        <dbReference type="SMART" id="SM00631"/>
    </source>
</evidence>
<organism evidence="12 13">
    <name type="scientific">Branchiostoma lanceolatum</name>
    <name type="common">Common lancelet</name>
    <name type="synonym">Amphioxus lanceolatum</name>
    <dbReference type="NCBI Taxonomy" id="7740"/>
    <lineage>
        <taxon>Eukaryota</taxon>
        <taxon>Metazoa</taxon>
        <taxon>Chordata</taxon>
        <taxon>Cephalochordata</taxon>
        <taxon>Leptocardii</taxon>
        <taxon>Amphioxiformes</taxon>
        <taxon>Branchiostomatidae</taxon>
        <taxon>Branchiostoma</taxon>
    </lineage>
</organism>
<gene>
    <name evidence="12" type="primary">CPA2</name>
    <name evidence="12" type="ORF">BLAG_LOCUS19547</name>
</gene>
<evidence type="ECO:0000256" key="10">
    <source>
        <dbReference type="ARBA" id="ARBA00023157"/>
    </source>
</evidence>
<dbReference type="GO" id="GO:0006508">
    <property type="term" value="P:proteolysis"/>
    <property type="evidence" value="ECO:0007669"/>
    <property type="project" value="UniProtKB-KW"/>
</dbReference>
<dbReference type="FunFam" id="3.40.630.10:FF:000084">
    <property type="entry name" value="Carboxypeptidase B2"/>
    <property type="match status" value="1"/>
</dbReference>
<dbReference type="InterPro" id="IPR000834">
    <property type="entry name" value="Peptidase_M14"/>
</dbReference>
<evidence type="ECO:0000256" key="6">
    <source>
        <dbReference type="ARBA" id="ARBA00022729"/>
    </source>
</evidence>
<evidence type="ECO:0000256" key="2">
    <source>
        <dbReference type="ARBA" id="ARBA00005988"/>
    </source>
</evidence>
<keyword evidence="5" id="KW-0479">Metal-binding</keyword>
<dbReference type="Proteomes" id="UP000838412">
    <property type="component" value="Chromosome 5"/>
</dbReference>
<dbReference type="Gene3D" id="3.40.630.10">
    <property type="entry name" value="Zn peptidases"/>
    <property type="match status" value="1"/>
</dbReference>
<dbReference type="FunFam" id="3.30.70.340:FF:000001">
    <property type="entry name" value="Carboxypeptidase A5"/>
    <property type="match status" value="1"/>
</dbReference>
<comment type="similarity">
    <text evidence="2">Belongs to the peptidase M14 family.</text>
</comment>
<dbReference type="Gene3D" id="3.30.70.340">
    <property type="entry name" value="Metallocarboxypeptidase-like"/>
    <property type="match status" value="1"/>
</dbReference>
<dbReference type="GO" id="GO:0004181">
    <property type="term" value="F:metallocarboxypeptidase activity"/>
    <property type="evidence" value="ECO:0007669"/>
    <property type="project" value="InterPro"/>
</dbReference>
<feature type="domain" description="Peptidase M14" evidence="11">
    <location>
        <begin position="162"/>
        <end position="370"/>
    </location>
</feature>
<dbReference type="GO" id="GO:0008270">
    <property type="term" value="F:zinc ion binding"/>
    <property type="evidence" value="ECO:0007669"/>
    <property type="project" value="InterPro"/>
</dbReference>
<keyword evidence="8" id="KW-0862">Zinc</keyword>
<dbReference type="GO" id="GO:0005615">
    <property type="term" value="C:extracellular space"/>
    <property type="evidence" value="ECO:0007669"/>
    <property type="project" value="TreeGrafter"/>
</dbReference>
<evidence type="ECO:0000256" key="1">
    <source>
        <dbReference type="ARBA" id="ARBA00001947"/>
    </source>
</evidence>
<evidence type="ECO:0000256" key="3">
    <source>
        <dbReference type="ARBA" id="ARBA00022645"/>
    </source>
</evidence>
<dbReference type="SUPFAM" id="SSF54897">
    <property type="entry name" value="Protease propeptides/inhibitors"/>
    <property type="match status" value="1"/>
</dbReference>
<comment type="cofactor">
    <cofactor evidence="1">
        <name>Zn(2+)</name>
        <dbReference type="ChEBI" id="CHEBI:29105"/>
    </cofactor>
</comment>
<name>A0A8K0EWB1_BRALA</name>
<keyword evidence="10" id="KW-1015">Disulfide bond</keyword>
<sequence>MSTCGTNQIILTLADPWRVIERRCSTSHETCSPCRYLSKLLYPYTPGISTMKVLLLLFTITLASGVTRFDGEQVLRVIPQDELQLQELAKLEMTDFRLDFWKSASGLFRPVDVRVPKNLLTYVKKLLDSTGMNHTVMIDDLQQLINNQTSTSITNEFDFDKYNSYEEINAQLKEFADKYQSLTTLIKIGASHESRDIYAIRVGNSGTDKPAIFLEGQIHSREWIVSATLLYNIKFLLEGYGTEDRITKLMDEVDFYFLPVTNVDGYVYTWTTNRLWRKTRSGPIDGCYGVDPNRNWDDHFGDPGASDNPCSDTYHGPSAFSEVETKSLSNWVLENGKNIKAYLAVHSYSEMWMSPYGWTSDLPPDYEDQD</sequence>
<evidence type="ECO:0000256" key="9">
    <source>
        <dbReference type="ARBA" id="ARBA00023049"/>
    </source>
</evidence>
<dbReference type="Pfam" id="PF00246">
    <property type="entry name" value="Peptidase_M14"/>
    <property type="match status" value="1"/>
</dbReference>
<evidence type="ECO:0000256" key="5">
    <source>
        <dbReference type="ARBA" id="ARBA00022723"/>
    </source>
</evidence>
<keyword evidence="9" id="KW-0482">Metalloprotease</keyword>
<dbReference type="PANTHER" id="PTHR11705:SF91">
    <property type="entry name" value="FI01817P-RELATED"/>
    <property type="match status" value="1"/>
</dbReference>
<evidence type="ECO:0000313" key="12">
    <source>
        <dbReference type="EMBL" id="CAH1265619.1"/>
    </source>
</evidence>
<evidence type="ECO:0000256" key="4">
    <source>
        <dbReference type="ARBA" id="ARBA00022670"/>
    </source>
</evidence>
<dbReference type="SMART" id="SM00631">
    <property type="entry name" value="Zn_pept"/>
    <property type="match status" value="1"/>
</dbReference>
<dbReference type="PRINTS" id="PR00765">
    <property type="entry name" value="CRBOXYPTASEA"/>
</dbReference>
<keyword evidence="6" id="KW-0732">Signal</keyword>
<accession>A0A8K0EWB1</accession>
<evidence type="ECO:0000256" key="8">
    <source>
        <dbReference type="ARBA" id="ARBA00022833"/>
    </source>
</evidence>
<dbReference type="SUPFAM" id="SSF53187">
    <property type="entry name" value="Zn-dependent exopeptidases"/>
    <property type="match status" value="1"/>
</dbReference>
<evidence type="ECO:0000256" key="7">
    <source>
        <dbReference type="ARBA" id="ARBA00022801"/>
    </source>
</evidence>
<dbReference type="OrthoDB" id="3626597at2759"/>
<keyword evidence="3" id="KW-0121">Carboxypeptidase</keyword>
<dbReference type="InterPro" id="IPR003146">
    <property type="entry name" value="M14A_act_pep"/>
</dbReference>
<dbReference type="AlphaFoldDB" id="A0A8K0EWB1"/>
<keyword evidence="7" id="KW-0378">Hydrolase</keyword>
<dbReference type="EMBL" id="OV696690">
    <property type="protein sequence ID" value="CAH1265619.1"/>
    <property type="molecule type" value="Genomic_DNA"/>
</dbReference>
<reference evidence="12" key="1">
    <citation type="submission" date="2022-01" db="EMBL/GenBank/DDBJ databases">
        <authorList>
            <person name="Braso-Vives M."/>
        </authorList>
    </citation>
    <scope>NUCLEOTIDE SEQUENCE</scope>
</reference>
<protein>
    <submittedName>
        <fullName evidence="12">CPA2 protein</fullName>
    </submittedName>
</protein>
<dbReference type="PANTHER" id="PTHR11705">
    <property type="entry name" value="PROTEASE FAMILY M14 CARBOXYPEPTIDASE A,B"/>
    <property type="match status" value="1"/>
</dbReference>
<dbReference type="Pfam" id="PF02244">
    <property type="entry name" value="Propep_M14"/>
    <property type="match status" value="1"/>
</dbReference>
<dbReference type="InterPro" id="IPR036990">
    <property type="entry name" value="M14A-like_propep"/>
</dbReference>
<keyword evidence="13" id="KW-1185">Reference proteome</keyword>
<evidence type="ECO:0000313" key="13">
    <source>
        <dbReference type="Proteomes" id="UP000838412"/>
    </source>
</evidence>